<sequence length="231" mass="25489">MPISMAKIEASAPGLLSLVKDARSRLAKQALDGEQAKVALCVDHSGSMRALYTKGVVQRLAERALALATQFDDDGAIDVFIFDTGAVHAGELRMDDYAGGVDRLRAGRRMGRTDYAAAMRLVREHFPADGLPVYVLFVTDGAPDSRTAAKEELVTASQRNIFYKFLGVGEGPFDFLRRLDDLRGRPVDNAHFVEPDDVEAISDEEFFDLLLEEYPQWLDDARAAGLIRIEP</sequence>
<dbReference type="EMBL" id="MBLM01000130">
    <property type="protein sequence ID" value="OHV33718.1"/>
    <property type="molecule type" value="Genomic_DNA"/>
</dbReference>
<dbReference type="SMART" id="SM00327">
    <property type="entry name" value="VWA"/>
    <property type="match status" value="1"/>
</dbReference>
<accession>A0A1S1QFY5</accession>
<dbReference type="InterPro" id="IPR036465">
    <property type="entry name" value="vWFA_dom_sf"/>
</dbReference>
<dbReference type="Proteomes" id="UP000179627">
    <property type="component" value="Unassembled WGS sequence"/>
</dbReference>
<comment type="caution">
    <text evidence="2">The sequence shown here is derived from an EMBL/GenBank/DDBJ whole genome shotgun (WGS) entry which is preliminary data.</text>
</comment>
<dbReference type="PROSITE" id="PS50234">
    <property type="entry name" value="VWFA"/>
    <property type="match status" value="1"/>
</dbReference>
<keyword evidence="3" id="KW-1185">Reference proteome</keyword>
<dbReference type="OrthoDB" id="5756874at2"/>
<feature type="domain" description="VWFA" evidence="1">
    <location>
        <begin position="37"/>
        <end position="210"/>
    </location>
</feature>
<dbReference type="InterPro" id="IPR019303">
    <property type="entry name" value="vWA_TerF_C"/>
</dbReference>
<evidence type="ECO:0000259" key="1">
    <source>
        <dbReference type="PROSITE" id="PS50234"/>
    </source>
</evidence>
<dbReference type="InterPro" id="IPR002035">
    <property type="entry name" value="VWF_A"/>
</dbReference>
<gene>
    <name evidence="2" type="ORF">CC117_04890</name>
</gene>
<name>A0A1S1QFY5_9ACTN</name>
<protein>
    <recommendedName>
        <fullName evidence="1">VWFA domain-containing protein</fullName>
    </recommendedName>
</protein>
<evidence type="ECO:0000313" key="3">
    <source>
        <dbReference type="Proteomes" id="UP000179627"/>
    </source>
</evidence>
<dbReference type="AlphaFoldDB" id="A0A1S1QFY5"/>
<proteinExistence type="predicted"/>
<evidence type="ECO:0000313" key="2">
    <source>
        <dbReference type="EMBL" id="OHV33718.1"/>
    </source>
</evidence>
<dbReference type="RefSeq" id="WP_071086723.1">
    <property type="nucleotide sequence ID" value="NZ_MBLM01000130.1"/>
</dbReference>
<dbReference type="Gene3D" id="3.40.50.410">
    <property type="entry name" value="von Willebrand factor, type A domain"/>
    <property type="match status" value="1"/>
</dbReference>
<reference evidence="3" key="1">
    <citation type="submission" date="2016-07" db="EMBL/GenBank/DDBJ databases">
        <title>Sequence Frankia sp. strain CcI1.17.</title>
        <authorList>
            <person name="Ghodhbane-Gtari F."/>
            <person name="Swanson E."/>
            <person name="Gueddou A."/>
            <person name="Morris K."/>
            <person name="Hezbri K."/>
            <person name="Ktari A."/>
            <person name="Nouioui I."/>
            <person name="Abebe-Akele F."/>
            <person name="Simpson S."/>
            <person name="Thomas K."/>
            <person name="Gtari M."/>
            <person name="Tisa L.S."/>
            <person name="Hurst S."/>
        </authorList>
    </citation>
    <scope>NUCLEOTIDE SEQUENCE [LARGE SCALE GENOMIC DNA]</scope>
    <source>
        <strain evidence="3">Cc1.17</strain>
    </source>
</reference>
<dbReference type="SUPFAM" id="SSF53300">
    <property type="entry name" value="vWA-like"/>
    <property type="match status" value="1"/>
</dbReference>
<organism evidence="2 3">
    <name type="scientific">Parafrankia colletiae</name>
    <dbReference type="NCBI Taxonomy" id="573497"/>
    <lineage>
        <taxon>Bacteria</taxon>
        <taxon>Bacillati</taxon>
        <taxon>Actinomycetota</taxon>
        <taxon>Actinomycetes</taxon>
        <taxon>Frankiales</taxon>
        <taxon>Frankiaceae</taxon>
        <taxon>Parafrankia</taxon>
    </lineage>
</organism>
<dbReference type="Pfam" id="PF10138">
    <property type="entry name" value="vWA-TerF-like"/>
    <property type="match status" value="1"/>
</dbReference>
<dbReference type="CDD" id="cd00198">
    <property type="entry name" value="vWFA"/>
    <property type="match status" value="1"/>
</dbReference>